<name>A0A9D1N8S5_9FIRM</name>
<gene>
    <name evidence="1" type="ORF">IAD25_08245</name>
</gene>
<proteinExistence type="predicted"/>
<dbReference type="Proteomes" id="UP000824130">
    <property type="component" value="Unassembled WGS sequence"/>
</dbReference>
<sequence>MTVDVTGNTLTYTYTYSQTFDAATVELMKPELENAMESMDSSFESIGDTLEEGSGIDDITVRVVYEDAAGTELFSEDY</sequence>
<dbReference type="InterPro" id="IPR032327">
    <property type="entry name" value="DUF4854"/>
</dbReference>
<reference evidence="1" key="1">
    <citation type="submission" date="2020-10" db="EMBL/GenBank/DDBJ databases">
        <authorList>
            <person name="Gilroy R."/>
        </authorList>
    </citation>
    <scope>NUCLEOTIDE SEQUENCE</scope>
    <source>
        <strain evidence="1">ChiSjej4B22-8349</strain>
    </source>
</reference>
<evidence type="ECO:0000313" key="1">
    <source>
        <dbReference type="EMBL" id="HIU96676.1"/>
    </source>
</evidence>
<comment type="caution">
    <text evidence="1">The sequence shown here is derived from an EMBL/GenBank/DDBJ whole genome shotgun (WGS) entry which is preliminary data.</text>
</comment>
<dbReference type="AlphaFoldDB" id="A0A9D1N8S5"/>
<accession>A0A9D1N8S5</accession>
<organism evidence="1 2">
    <name type="scientific">Candidatus Allocopromorpha excrementipullorum</name>
    <dbReference type="NCBI Taxonomy" id="2840743"/>
    <lineage>
        <taxon>Bacteria</taxon>
        <taxon>Bacillati</taxon>
        <taxon>Bacillota</taxon>
        <taxon>Clostridia</taxon>
        <taxon>Eubacteriales</taxon>
        <taxon>Eubacteriaceae</taxon>
        <taxon>Eubacteriaceae incertae sedis</taxon>
        <taxon>Candidatus Allocopromorpha</taxon>
    </lineage>
</organism>
<evidence type="ECO:0000313" key="2">
    <source>
        <dbReference type="Proteomes" id="UP000824130"/>
    </source>
</evidence>
<dbReference type="Pfam" id="PF16146">
    <property type="entry name" value="DUF4854"/>
    <property type="match status" value="1"/>
</dbReference>
<protein>
    <submittedName>
        <fullName evidence="1">DUF4854 domain-containing protein</fullName>
    </submittedName>
</protein>
<dbReference type="EMBL" id="DVOB01000174">
    <property type="protein sequence ID" value="HIU96676.1"/>
    <property type="molecule type" value="Genomic_DNA"/>
</dbReference>
<reference evidence="1" key="2">
    <citation type="journal article" date="2021" name="PeerJ">
        <title>Extensive microbial diversity within the chicken gut microbiome revealed by metagenomics and culture.</title>
        <authorList>
            <person name="Gilroy R."/>
            <person name="Ravi A."/>
            <person name="Getino M."/>
            <person name="Pursley I."/>
            <person name="Horton D.L."/>
            <person name="Alikhan N.F."/>
            <person name="Baker D."/>
            <person name="Gharbi K."/>
            <person name="Hall N."/>
            <person name="Watson M."/>
            <person name="Adriaenssens E.M."/>
            <person name="Foster-Nyarko E."/>
            <person name="Jarju S."/>
            <person name="Secka A."/>
            <person name="Antonio M."/>
            <person name="Oren A."/>
            <person name="Chaudhuri R.R."/>
            <person name="La Ragione R."/>
            <person name="Hildebrand F."/>
            <person name="Pallen M.J."/>
        </authorList>
    </citation>
    <scope>NUCLEOTIDE SEQUENCE</scope>
    <source>
        <strain evidence="1">ChiSjej4B22-8349</strain>
    </source>
</reference>